<accession>A0A2H0UTB1</accession>
<organism evidence="1 2">
    <name type="scientific">bacterium (Candidatus Gribaldobacteria) CG10_big_fil_rev_8_21_14_0_10_37_21</name>
    <dbReference type="NCBI Taxonomy" id="2014275"/>
    <lineage>
        <taxon>Bacteria</taxon>
        <taxon>Candidatus Gribaldobacteria</taxon>
    </lineage>
</organism>
<sequence>MNDNRMKHSKINKNNFMKNCENSFVNAENESKLSQAEEEANHVCEQNLIQKIESNREKFLDVFKENKIGQVELSMSLNELIREIKKNEDNRTIENAVTIKGLPYDLAIKYSGGDLQLEVVGKNDQSFNTNRSDNQKVAGWIAQGDYAIGDNVNGFYTHKDHWGVSVAPELKGTGLSDFLYNLKSLVDNQLEFEHVAGYNYPFLTFYIKKGYVPCSIIKPPKFNEQQLKEDEIQIMLNNVIDKRKTGKVVDENDIDYGIKLTLDPSKAEQIYNKISNLEKF</sequence>
<evidence type="ECO:0000313" key="1">
    <source>
        <dbReference type="EMBL" id="PIR89808.1"/>
    </source>
</evidence>
<dbReference type="Proteomes" id="UP000230132">
    <property type="component" value="Unassembled WGS sequence"/>
</dbReference>
<name>A0A2H0UTB1_9BACT</name>
<comment type="caution">
    <text evidence="1">The sequence shown here is derived from an EMBL/GenBank/DDBJ whole genome shotgun (WGS) entry which is preliminary data.</text>
</comment>
<reference evidence="2" key="1">
    <citation type="submission" date="2017-09" db="EMBL/GenBank/DDBJ databases">
        <title>Depth-based differentiation of microbial function through sediment-hosted aquifers and enrichment of novel symbionts in the deep terrestrial subsurface.</title>
        <authorList>
            <person name="Probst A.J."/>
            <person name="Ladd B."/>
            <person name="Jarett J.K."/>
            <person name="Geller-Mcgrath D.E."/>
            <person name="Sieber C.M.K."/>
            <person name="Emerson J.B."/>
            <person name="Anantharaman K."/>
            <person name="Thomas B.C."/>
            <person name="Malmstrom R."/>
            <person name="Stieglmeier M."/>
            <person name="Klingl A."/>
            <person name="Woyke T."/>
            <person name="Ryan C.M."/>
            <person name="Banfield J.F."/>
        </authorList>
    </citation>
    <scope>NUCLEOTIDE SEQUENCE [LARGE SCALE GENOMIC DNA]</scope>
</reference>
<evidence type="ECO:0000313" key="2">
    <source>
        <dbReference type="Proteomes" id="UP000230132"/>
    </source>
</evidence>
<dbReference type="AlphaFoldDB" id="A0A2H0UTB1"/>
<gene>
    <name evidence="1" type="ORF">COU05_04005</name>
</gene>
<protein>
    <submittedName>
        <fullName evidence="1">Uncharacterized protein</fullName>
    </submittedName>
</protein>
<proteinExistence type="predicted"/>
<dbReference type="EMBL" id="PFAX01000043">
    <property type="protein sequence ID" value="PIR89808.1"/>
    <property type="molecule type" value="Genomic_DNA"/>
</dbReference>